<name>A0ACB8EVG8_9SAUR</name>
<gene>
    <name evidence="1" type="ORF">K3G42_010804</name>
</gene>
<evidence type="ECO:0000313" key="1">
    <source>
        <dbReference type="EMBL" id="KAH7996756.1"/>
    </source>
</evidence>
<proteinExistence type="predicted"/>
<reference evidence="1" key="1">
    <citation type="submission" date="2021-08" db="EMBL/GenBank/DDBJ databases">
        <title>The first chromosome-level gecko genome reveals the dynamic sex chromosomes of Neotropical dwarf geckos (Sphaerodactylidae: Sphaerodactylus).</title>
        <authorList>
            <person name="Pinto B.J."/>
            <person name="Keating S.E."/>
            <person name="Gamble T."/>
        </authorList>
    </citation>
    <scope>NUCLEOTIDE SEQUENCE</scope>
    <source>
        <strain evidence="1">TG3544</strain>
    </source>
</reference>
<dbReference type="Proteomes" id="UP000827872">
    <property type="component" value="Linkage Group LG15"/>
</dbReference>
<organism evidence="1 2">
    <name type="scientific">Sphaerodactylus townsendi</name>
    <dbReference type="NCBI Taxonomy" id="933632"/>
    <lineage>
        <taxon>Eukaryota</taxon>
        <taxon>Metazoa</taxon>
        <taxon>Chordata</taxon>
        <taxon>Craniata</taxon>
        <taxon>Vertebrata</taxon>
        <taxon>Euteleostomi</taxon>
        <taxon>Lepidosauria</taxon>
        <taxon>Squamata</taxon>
        <taxon>Bifurcata</taxon>
        <taxon>Gekkota</taxon>
        <taxon>Sphaerodactylidae</taxon>
        <taxon>Sphaerodactylus</taxon>
    </lineage>
</organism>
<protein>
    <submittedName>
        <fullName evidence="1">Uncharacterized protein</fullName>
    </submittedName>
</protein>
<evidence type="ECO:0000313" key="2">
    <source>
        <dbReference type="Proteomes" id="UP000827872"/>
    </source>
</evidence>
<sequence length="186" mass="20556">MVKLWHVSSRTCVRTMKEDRQTMIASFNPSGSKFITGGAGPGIYMYDTQTWDNLGIFQSRRLSGPHICGDAVSIDKTGTQILTGSWRRNNCLQIWDAESGNKIMDIPDDFRGQSQIYTCHFLGNDHIVAGGSRSNLCRLIDRRILMSTGILNDLPGGVYSTHSSVRGVLGVTTTTIIYLTQSPVRP</sequence>
<dbReference type="EMBL" id="CM037628">
    <property type="protein sequence ID" value="KAH7996756.1"/>
    <property type="molecule type" value="Genomic_DNA"/>
</dbReference>
<keyword evidence="2" id="KW-1185">Reference proteome</keyword>
<comment type="caution">
    <text evidence="1">The sequence shown here is derived from an EMBL/GenBank/DDBJ whole genome shotgun (WGS) entry which is preliminary data.</text>
</comment>
<accession>A0ACB8EVG8</accession>